<feature type="domain" description="HAUS augmin-like complex subunit 6 N-terminal" evidence="2">
    <location>
        <begin position="22"/>
        <end position="231"/>
    </location>
</feature>
<dbReference type="PANTHER" id="PTHR16151:SF2">
    <property type="entry name" value="HAUS AUGMIN-LIKE COMPLEX SUBUNIT 6"/>
    <property type="match status" value="1"/>
</dbReference>
<name>A0A1V6U2C9_9EURO</name>
<organism evidence="3 4">
    <name type="scientific">Penicillium steckii</name>
    <dbReference type="NCBI Taxonomy" id="303698"/>
    <lineage>
        <taxon>Eukaryota</taxon>
        <taxon>Fungi</taxon>
        <taxon>Dikarya</taxon>
        <taxon>Ascomycota</taxon>
        <taxon>Pezizomycotina</taxon>
        <taxon>Eurotiomycetes</taxon>
        <taxon>Eurotiomycetidae</taxon>
        <taxon>Eurotiales</taxon>
        <taxon>Aspergillaceae</taxon>
        <taxon>Penicillium</taxon>
    </lineage>
</organism>
<evidence type="ECO:0000256" key="1">
    <source>
        <dbReference type="SAM" id="MobiDB-lite"/>
    </source>
</evidence>
<dbReference type="Proteomes" id="UP000191285">
    <property type="component" value="Unassembled WGS sequence"/>
</dbReference>
<dbReference type="GO" id="GO:0070652">
    <property type="term" value="C:HAUS complex"/>
    <property type="evidence" value="ECO:0007669"/>
    <property type="project" value="InterPro"/>
</dbReference>
<sequence length="614" mass="69211">MAAKSTRPKPLDWASPSHLTIFIRNLKLLQLDRREDWPDITLRNLSPTSQNQRQRIRLVEWALYYLFTIWDPEYAQNKLRPFFPPLEPLQSVNLRAALFRSLGELKKNGDLGRETILRKTMLDDCKGEKFDELLAVFSTAVLRKLVAISAIDTPWTSALKLATASAISPIDYQNLLPLVLAHQVSLGASGGRRARMQETYEQFSQLLDDKKEELTQRADLQSEQVPSREKVDQVGISRELQTNWLGSEEWALALLDGGSHSSADAFLELPFSQAWTQANKSSVHGLGGNTKSDLVIDLEARVLRLRSRLRGWHEFNDSLRNEHYKSSHAVGSKLAEPRVQFREHQAMTVASISRAVRQSEDRGRSLKEDDQSFISSVGEAMARINGKIEAPTTRSPTLDPLPIVSPEEPIHQSIPPSPHADVHVNLPQALSPPEIRTGNYEDNIPSSPPIVRLSPDQHSIEHQDLNLDQGQEQEFDPDPEPMKQQQSHTLVERTRKSMSLIPPQPSHENLRPHRRGPRPSFPINQFETPRKTSQTTSVRSGASTPHDQLFEEDADYASVFKSRPRIALSPVSSPAVHVSPSLDGHEDEDFDLKYDPSEVDAVDSPLAAQRVRRF</sequence>
<evidence type="ECO:0000259" key="2">
    <source>
        <dbReference type="Pfam" id="PF14661"/>
    </source>
</evidence>
<evidence type="ECO:0000313" key="4">
    <source>
        <dbReference type="Proteomes" id="UP000191285"/>
    </source>
</evidence>
<dbReference type="GO" id="GO:1990498">
    <property type="term" value="C:mitotic spindle microtubule"/>
    <property type="evidence" value="ECO:0007669"/>
    <property type="project" value="TreeGrafter"/>
</dbReference>
<feature type="region of interest" description="Disordered" evidence="1">
    <location>
        <begin position="387"/>
        <end position="454"/>
    </location>
</feature>
<keyword evidence="4" id="KW-1185">Reference proteome</keyword>
<dbReference type="GO" id="GO:0008017">
    <property type="term" value="F:microtubule binding"/>
    <property type="evidence" value="ECO:0007669"/>
    <property type="project" value="TreeGrafter"/>
</dbReference>
<dbReference type="AlphaFoldDB" id="A0A1V6U2C9"/>
<gene>
    <name evidence="3" type="ORF">PENSTE_c001G06457</name>
</gene>
<dbReference type="OrthoDB" id="5575722at2759"/>
<accession>A0A1V6U2C9</accession>
<evidence type="ECO:0000313" key="3">
    <source>
        <dbReference type="EMBL" id="OQE32003.1"/>
    </source>
</evidence>
<feature type="region of interest" description="Disordered" evidence="1">
    <location>
        <begin position="564"/>
        <end position="597"/>
    </location>
</feature>
<dbReference type="Pfam" id="PF14661">
    <property type="entry name" value="HAUS6_N"/>
    <property type="match status" value="1"/>
</dbReference>
<proteinExistence type="predicted"/>
<comment type="caution">
    <text evidence="3">The sequence shown here is derived from an EMBL/GenBank/DDBJ whole genome shotgun (WGS) entry which is preliminary data.</text>
</comment>
<dbReference type="InterPro" id="IPR026797">
    <property type="entry name" value="HAUS_6"/>
</dbReference>
<reference evidence="4" key="1">
    <citation type="journal article" date="2017" name="Nat. Microbiol.">
        <title>Global analysis of biosynthetic gene clusters reveals vast potential of secondary metabolite production in Penicillium species.</title>
        <authorList>
            <person name="Nielsen J.C."/>
            <person name="Grijseels S."/>
            <person name="Prigent S."/>
            <person name="Ji B."/>
            <person name="Dainat J."/>
            <person name="Nielsen K.F."/>
            <person name="Frisvad J.C."/>
            <person name="Workman M."/>
            <person name="Nielsen J."/>
        </authorList>
    </citation>
    <scope>NUCLEOTIDE SEQUENCE [LARGE SCALE GENOMIC DNA]</scope>
    <source>
        <strain evidence="4">IBT 24891</strain>
    </source>
</reference>
<feature type="compositionally biased region" description="Polar residues" evidence="1">
    <location>
        <begin position="522"/>
        <end position="546"/>
    </location>
</feature>
<feature type="region of interest" description="Disordered" evidence="1">
    <location>
        <begin position="471"/>
        <end position="548"/>
    </location>
</feature>
<feature type="compositionally biased region" description="Low complexity" evidence="1">
    <location>
        <begin position="569"/>
        <end position="581"/>
    </location>
</feature>
<protein>
    <recommendedName>
        <fullName evidence="2">HAUS augmin-like complex subunit 6 N-terminal domain-containing protein</fullName>
    </recommendedName>
</protein>
<dbReference type="GO" id="GO:0051225">
    <property type="term" value="P:spindle assembly"/>
    <property type="evidence" value="ECO:0007669"/>
    <property type="project" value="InterPro"/>
</dbReference>
<dbReference type="InterPro" id="IPR028163">
    <property type="entry name" value="HAUS_6_N"/>
</dbReference>
<dbReference type="STRING" id="303698.A0A1V6U2C9"/>
<dbReference type="EMBL" id="MLKD01000001">
    <property type="protein sequence ID" value="OQE32003.1"/>
    <property type="molecule type" value="Genomic_DNA"/>
</dbReference>
<dbReference type="PANTHER" id="PTHR16151">
    <property type="entry name" value="HAUS AUGMIN-LIKE COMPLEX SUBUNIT 6"/>
    <property type="match status" value="1"/>
</dbReference>